<dbReference type="Proteomes" id="UP001732700">
    <property type="component" value="Chromosome 5A"/>
</dbReference>
<organism evidence="1 2">
    <name type="scientific">Avena sativa</name>
    <name type="common">Oat</name>
    <dbReference type="NCBI Taxonomy" id="4498"/>
    <lineage>
        <taxon>Eukaryota</taxon>
        <taxon>Viridiplantae</taxon>
        <taxon>Streptophyta</taxon>
        <taxon>Embryophyta</taxon>
        <taxon>Tracheophyta</taxon>
        <taxon>Spermatophyta</taxon>
        <taxon>Magnoliopsida</taxon>
        <taxon>Liliopsida</taxon>
        <taxon>Poales</taxon>
        <taxon>Poaceae</taxon>
        <taxon>BOP clade</taxon>
        <taxon>Pooideae</taxon>
        <taxon>Poodae</taxon>
        <taxon>Poeae</taxon>
        <taxon>Poeae Chloroplast Group 1 (Aveneae type)</taxon>
        <taxon>Aveninae</taxon>
        <taxon>Avena</taxon>
    </lineage>
</organism>
<evidence type="ECO:0000313" key="1">
    <source>
        <dbReference type="EnsemblPlants" id="AVESA.00010b.r2.5AG0842250.1.CDS"/>
    </source>
</evidence>
<keyword evidence="2" id="KW-1185">Reference proteome</keyword>
<proteinExistence type="predicted"/>
<reference evidence="1" key="1">
    <citation type="submission" date="2021-05" db="EMBL/GenBank/DDBJ databases">
        <authorList>
            <person name="Scholz U."/>
            <person name="Mascher M."/>
            <person name="Fiebig A."/>
        </authorList>
    </citation>
    <scope>NUCLEOTIDE SEQUENCE [LARGE SCALE GENOMIC DNA]</scope>
</reference>
<dbReference type="EnsemblPlants" id="AVESA.00010b.r2.5AG0842250.1">
    <property type="protein sequence ID" value="AVESA.00010b.r2.5AG0842250.1.CDS"/>
    <property type="gene ID" value="AVESA.00010b.r2.5AG0842250"/>
</dbReference>
<protein>
    <submittedName>
        <fullName evidence="1">Uncharacterized protein</fullName>
    </submittedName>
</protein>
<sequence>MGSSASKQDRNTAMQLCKGRLKHVEQAIDARYALSAAQLAYDQSLRNVGVALRQFVESQHEDDLEKTPRSSCALPSSLPPTDSASTPPLPVHRRSDVSHLRSAVSTSLTVTVNPSNASFVKEGQPISTSVSPPLPPEVCSSWDFFDPNVVVQNAASHVSGDSQSICMINLEDCVHGDEKDLASSISNTSPVVEVQEQLATYGCKEIDDNLNHHKLNHNGCNEIEIADVHLPNDSNLEKGPDQVQEQVVEGKNPTSMSNNETSEAHYVDKVADIHFPNDSNLEKGPDQVQEQLGEGQNPTSISNNKINEAHCVDKVNVPKPSHSEEDKGSIVTSGSKGFLSGVKKLEHQFTRAAESCHEVSRMLETRRIRLGVSSEITGKSSGVLSLSASLICCNAGNVASHESEQHVTKVITWNRSLSSRSSSSKNPFISAQKEEDDPPDSCSDFVEEFCMISGSHASSLDRLYAWERKIYDELKNSESIKQIYDKKCAQLSHQFARDANARQVDKTRATIKELHSRLMVSIEVLYSNSKIIERLRDEELQPQLLELLQGQTRMWRMMQEVHQMQHTIISQADAKMSSISPPSESYKHTLMSLITELEFLYSSLASWVDAYKNYVGGLHSWLQKCVVQPRDRSRGRRLILSPRQHLAPPLFVLLEDWSAGMSLLPSEESCDSIKNLAADLKKMHKHQAAKKRSSDTGAEHKAAEHGKFETEGKLATLQGGLTTMFDRLSKLSGAMASLSENVKRETEIAGEAYMTGRRAG</sequence>
<reference evidence="1" key="2">
    <citation type="submission" date="2025-09" db="UniProtKB">
        <authorList>
            <consortium name="EnsemblPlants"/>
        </authorList>
    </citation>
    <scope>IDENTIFICATION</scope>
</reference>
<evidence type="ECO:0000313" key="2">
    <source>
        <dbReference type="Proteomes" id="UP001732700"/>
    </source>
</evidence>
<name>A0ACD5XRI3_AVESA</name>
<accession>A0ACD5XRI3</accession>